<keyword evidence="11" id="KW-1185">Reference proteome</keyword>
<dbReference type="Gene3D" id="3.40.50.1820">
    <property type="entry name" value="alpha/beta hydrolase"/>
    <property type="match status" value="1"/>
</dbReference>
<name>A0A8I6S9W2_CIMLE</name>
<dbReference type="OrthoDB" id="9974421at2759"/>
<evidence type="ECO:0000313" key="10">
    <source>
        <dbReference type="EnsemblMetazoa" id="XP_014259651.1"/>
    </source>
</evidence>
<dbReference type="KEGG" id="clec:106672613"/>
<evidence type="ECO:0000256" key="8">
    <source>
        <dbReference type="PIRSR" id="PIRSR000862-1"/>
    </source>
</evidence>
<accession>A0A8I6S9W2</accession>
<dbReference type="InterPro" id="IPR029058">
    <property type="entry name" value="AB_hydrolase_fold"/>
</dbReference>
<keyword evidence="3 7" id="KW-0378">Hydrolase</keyword>
<evidence type="ECO:0000256" key="2">
    <source>
        <dbReference type="ARBA" id="ARBA00022729"/>
    </source>
</evidence>
<dbReference type="PANTHER" id="PTHR11005">
    <property type="entry name" value="LYSOSOMAL ACID LIPASE-RELATED"/>
    <property type="match status" value="1"/>
</dbReference>
<keyword evidence="6" id="KW-0325">Glycoprotein</keyword>
<feature type="active site" description="Nucleophile" evidence="8">
    <location>
        <position position="169"/>
    </location>
</feature>
<protein>
    <recommendedName>
        <fullName evidence="7">Lipase</fullName>
    </recommendedName>
</protein>
<dbReference type="PIRSF" id="PIRSF000862">
    <property type="entry name" value="Steryl_ester_lip"/>
    <property type="match status" value="1"/>
</dbReference>
<dbReference type="SUPFAM" id="SSF53474">
    <property type="entry name" value="alpha/beta-Hydrolases"/>
    <property type="match status" value="1"/>
</dbReference>
<evidence type="ECO:0000256" key="6">
    <source>
        <dbReference type="ARBA" id="ARBA00023180"/>
    </source>
</evidence>
<evidence type="ECO:0000256" key="5">
    <source>
        <dbReference type="ARBA" id="ARBA00023098"/>
    </source>
</evidence>
<dbReference type="GeneID" id="106672613"/>
<dbReference type="FunFam" id="3.40.50.1820:FF:000057">
    <property type="entry name" value="Lipase"/>
    <property type="match status" value="1"/>
</dbReference>
<evidence type="ECO:0000256" key="4">
    <source>
        <dbReference type="ARBA" id="ARBA00022963"/>
    </source>
</evidence>
<dbReference type="GO" id="GO:0016042">
    <property type="term" value="P:lipid catabolic process"/>
    <property type="evidence" value="ECO:0007669"/>
    <property type="project" value="UniProtKB-KW"/>
</dbReference>
<dbReference type="Proteomes" id="UP000494040">
    <property type="component" value="Unassembled WGS sequence"/>
</dbReference>
<evidence type="ECO:0000313" key="11">
    <source>
        <dbReference type="Proteomes" id="UP000494040"/>
    </source>
</evidence>
<feature type="active site" description="Charge relay system" evidence="8">
    <location>
        <position position="344"/>
    </location>
</feature>
<feature type="active site" description="Charge relay system" evidence="8">
    <location>
        <position position="375"/>
    </location>
</feature>
<evidence type="ECO:0000259" key="9">
    <source>
        <dbReference type="Pfam" id="PF04083"/>
    </source>
</evidence>
<evidence type="ECO:0000256" key="7">
    <source>
        <dbReference type="PIRNR" id="PIRNR000862"/>
    </source>
</evidence>
<dbReference type="InterPro" id="IPR025483">
    <property type="entry name" value="Lipase_euk"/>
</dbReference>
<dbReference type="Pfam" id="PF04083">
    <property type="entry name" value="Abhydro_lipase"/>
    <property type="match status" value="1"/>
</dbReference>
<dbReference type="GO" id="GO:0016788">
    <property type="term" value="F:hydrolase activity, acting on ester bonds"/>
    <property type="evidence" value="ECO:0007669"/>
    <property type="project" value="InterPro"/>
</dbReference>
<keyword evidence="2" id="KW-0732">Signal</keyword>
<dbReference type="AlphaFoldDB" id="A0A8I6S9W2"/>
<keyword evidence="5" id="KW-0443">Lipid metabolism</keyword>
<keyword evidence="4 7" id="KW-0442">Lipid degradation</keyword>
<dbReference type="InterPro" id="IPR006693">
    <property type="entry name" value="AB_hydrolase_lipase"/>
</dbReference>
<organism evidence="10 11">
    <name type="scientific">Cimex lectularius</name>
    <name type="common">Bed bug</name>
    <name type="synonym">Acanthia lectularia</name>
    <dbReference type="NCBI Taxonomy" id="79782"/>
    <lineage>
        <taxon>Eukaryota</taxon>
        <taxon>Metazoa</taxon>
        <taxon>Ecdysozoa</taxon>
        <taxon>Arthropoda</taxon>
        <taxon>Hexapoda</taxon>
        <taxon>Insecta</taxon>
        <taxon>Pterygota</taxon>
        <taxon>Neoptera</taxon>
        <taxon>Paraneoptera</taxon>
        <taxon>Hemiptera</taxon>
        <taxon>Heteroptera</taxon>
        <taxon>Panheteroptera</taxon>
        <taxon>Cimicomorpha</taxon>
        <taxon>Cimicidae</taxon>
        <taxon>Cimex</taxon>
    </lineage>
</organism>
<proteinExistence type="inferred from homology"/>
<comment type="similarity">
    <text evidence="1 7">Belongs to the AB hydrolase superfamily. Lipase family.</text>
</comment>
<evidence type="ECO:0000256" key="1">
    <source>
        <dbReference type="ARBA" id="ARBA00010701"/>
    </source>
</evidence>
<feature type="domain" description="Partial AB-hydrolase lipase" evidence="9">
    <location>
        <begin position="35"/>
        <end position="93"/>
    </location>
</feature>
<reference evidence="10" key="1">
    <citation type="submission" date="2022-01" db="UniProtKB">
        <authorList>
            <consortium name="EnsemblMetazoa"/>
        </authorList>
    </citation>
    <scope>IDENTIFICATION</scope>
</reference>
<dbReference type="EnsemblMetazoa" id="XM_014404165.2">
    <property type="protein sequence ID" value="XP_014259651.1"/>
    <property type="gene ID" value="LOC106672613"/>
</dbReference>
<evidence type="ECO:0000256" key="3">
    <source>
        <dbReference type="ARBA" id="ARBA00022801"/>
    </source>
</evidence>
<sequence>MWLAMWPSRKIKHFLCKEWIKRYKRSYSEYPETNLKNHGLKLNIYEVETEDGYVLEIHRLVEANGKKDENNKNNPVVLLQHGMWGTSKNWLIQKPEESICLNLLKQGCDIWLGNTRGNTYSRKHKRWNHDDKDYWDFSFHEMGYYDLPAMIDFILKNSHSDSLHYIGHSQGSTIMFVMQCTRPEFNGKIASITGLAPVVYLYHINKKLLKFVSSSFPNLTKIIENFGYYKFGIPQDKFGNIEQIMESNQYKLTKVLAPAVAYNMSTFLSDYVKQNVTSLILGQLYAGATTKQLSHFGQFIKQDKFCQFDYGVRKNIAKYGHAKPPEYCLNNVSSPTTLFYSDGDWLTNSKDINKLCMMLPNLRACKKIPIKEFDHMDYLWSGICTEYILKEIYLYIIDHNK</sequence>
<dbReference type="RefSeq" id="XP_014259651.1">
    <property type="nucleotide sequence ID" value="XM_014404165.2"/>
</dbReference>